<evidence type="ECO:0000313" key="2">
    <source>
        <dbReference type="Proteomes" id="UP001417504"/>
    </source>
</evidence>
<sequence length="72" mass="8214">MLLHLELVRDTMVKVCVFLGLNFLYDLQQSHNALYLSLLIIFTLSVDLKSFHLRLVALALSPSSRLGLQQRS</sequence>
<accession>A0AAP0I5Y9</accession>
<organism evidence="1 2">
    <name type="scientific">Stephania japonica</name>
    <dbReference type="NCBI Taxonomy" id="461633"/>
    <lineage>
        <taxon>Eukaryota</taxon>
        <taxon>Viridiplantae</taxon>
        <taxon>Streptophyta</taxon>
        <taxon>Embryophyta</taxon>
        <taxon>Tracheophyta</taxon>
        <taxon>Spermatophyta</taxon>
        <taxon>Magnoliopsida</taxon>
        <taxon>Ranunculales</taxon>
        <taxon>Menispermaceae</taxon>
        <taxon>Menispermoideae</taxon>
        <taxon>Cissampelideae</taxon>
        <taxon>Stephania</taxon>
    </lineage>
</organism>
<protein>
    <submittedName>
        <fullName evidence="1">Uncharacterized protein</fullName>
    </submittedName>
</protein>
<gene>
    <name evidence="1" type="ORF">Sjap_017324</name>
</gene>
<proteinExistence type="predicted"/>
<name>A0AAP0I5Y9_9MAGN</name>
<reference evidence="1 2" key="1">
    <citation type="submission" date="2024-01" db="EMBL/GenBank/DDBJ databases">
        <title>Genome assemblies of Stephania.</title>
        <authorList>
            <person name="Yang L."/>
        </authorList>
    </citation>
    <scope>NUCLEOTIDE SEQUENCE [LARGE SCALE GENOMIC DNA]</scope>
    <source>
        <strain evidence="1">QJT</strain>
        <tissue evidence="1">Leaf</tissue>
    </source>
</reference>
<comment type="caution">
    <text evidence="1">The sequence shown here is derived from an EMBL/GenBank/DDBJ whole genome shotgun (WGS) entry which is preliminary data.</text>
</comment>
<keyword evidence="2" id="KW-1185">Reference proteome</keyword>
<evidence type="ECO:0000313" key="1">
    <source>
        <dbReference type="EMBL" id="KAK9109264.1"/>
    </source>
</evidence>
<dbReference type="EMBL" id="JBBNAE010000007">
    <property type="protein sequence ID" value="KAK9109264.1"/>
    <property type="molecule type" value="Genomic_DNA"/>
</dbReference>
<dbReference type="Proteomes" id="UP001417504">
    <property type="component" value="Unassembled WGS sequence"/>
</dbReference>
<dbReference type="AlphaFoldDB" id="A0AAP0I5Y9"/>